<evidence type="ECO:0000313" key="2">
    <source>
        <dbReference type="EMBL" id="KAF2261360.1"/>
    </source>
</evidence>
<keyword evidence="3" id="KW-1185">Reference proteome</keyword>
<protein>
    <submittedName>
        <fullName evidence="2">Uncharacterized protein</fullName>
    </submittedName>
</protein>
<reference evidence="3" key="1">
    <citation type="journal article" date="2020" name="Stud. Mycol.">
        <title>101 Dothideomycetes genomes: A test case for predicting lifestyles and emergence of pathogens.</title>
        <authorList>
            <person name="Haridas S."/>
            <person name="Albert R."/>
            <person name="Binder M."/>
            <person name="Bloem J."/>
            <person name="LaButti K."/>
            <person name="Salamov A."/>
            <person name="Andreopoulos B."/>
            <person name="Baker S."/>
            <person name="Barry K."/>
            <person name="Bills G."/>
            <person name="Bluhm B."/>
            <person name="Cannon C."/>
            <person name="Castanera R."/>
            <person name="Culley D."/>
            <person name="Daum C."/>
            <person name="Ezra D."/>
            <person name="Gonzalez J."/>
            <person name="Henrissat B."/>
            <person name="Kuo A."/>
            <person name="Liang C."/>
            <person name="Lipzen A."/>
            <person name="Lutzoni F."/>
            <person name="Magnuson J."/>
            <person name="Mondo S."/>
            <person name="Nolan M."/>
            <person name="Ohm R."/>
            <person name="Pangilinan J."/>
            <person name="Park H.-J."/>
            <person name="Ramirez L."/>
            <person name="Alfaro M."/>
            <person name="Sun H."/>
            <person name="Tritt A."/>
            <person name="Yoshinaga Y."/>
            <person name="Zwiers L.-H."/>
            <person name="Turgeon B."/>
            <person name="Goodwin S."/>
            <person name="Spatafora J."/>
            <person name="Crous P."/>
            <person name="Grigoriev I."/>
        </authorList>
    </citation>
    <scope>NUCLEOTIDE SEQUENCE [LARGE SCALE GENOMIC DNA]</scope>
    <source>
        <strain evidence="3">CBS 304.66</strain>
    </source>
</reference>
<organism evidence="2 3">
    <name type="scientific">Lojkania enalia</name>
    <dbReference type="NCBI Taxonomy" id="147567"/>
    <lineage>
        <taxon>Eukaryota</taxon>
        <taxon>Fungi</taxon>
        <taxon>Dikarya</taxon>
        <taxon>Ascomycota</taxon>
        <taxon>Pezizomycotina</taxon>
        <taxon>Dothideomycetes</taxon>
        <taxon>Pleosporomycetidae</taxon>
        <taxon>Pleosporales</taxon>
        <taxon>Pleosporales incertae sedis</taxon>
        <taxon>Lojkania</taxon>
    </lineage>
</organism>
<feature type="compositionally biased region" description="Polar residues" evidence="1">
    <location>
        <begin position="159"/>
        <end position="194"/>
    </location>
</feature>
<proteinExistence type="predicted"/>
<dbReference type="Proteomes" id="UP000800093">
    <property type="component" value="Unassembled WGS sequence"/>
</dbReference>
<name>A0A9P4MXH5_9PLEO</name>
<gene>
    <name evidence="2" type="ORF">CC78DRAFT_583797</name>
</gene>
<comment type="caution">
    <text evidence="2">The sequence shown here is derived from an EMBL/GenBank/DDBJ whole genome shotgun (WGS) entry which is preliminary data.</text>
</comment>
<feature type="region of interest" description="Disordered" evidence="1">
    <location>
        <begin position="159"/>
        <end position="204"/>
    </location>
</feature>
<evidence type="ECO:0000313" key="3">
    <source>
        <dbReference type="Proteomes" id="UP000800093"/>
    </source>
</evidence>
<accession>A0A9P4MXH5</accession>
<sequence length="236" mass="25830">MALAQSSSPWAVDMSDRSHDMIYANIFSAPLPSYLGYEDYPPLTTFFTAGASCTSRWILTRPSKCQSIIVYSYGTSNGTYLPADPQFDDCQPYSTRMFYNPGAHRGMSLVQKVIFFVCSNSISTPLPVFAPLSISDDALKTSDFFEDGGKTNVTTITKAQRISIDPTPTSTSRFPKPTSQSQMSQDSAPDNTKGPSLGTKAGIAKQSAFVKEKDHLPELEVQDDSLAKEKWFLNGG</sequence>
<dbReference type="AlphaFoldDB" id="A0A9P4MXH5"/>
<evidence type="ECO:0000256" key="1">
    <source>
        <dbReference type="SAM" id="MobiDB-lite"/>
    </source>
</evidence>
<dbReference type="EMBL" id="ML986659">
    <property type="protein sequence ID" value="KAF2261360.1"/>
    <property type="molecule type" value="Genomic_DNA"/>
</dbReference>